<accession>A0A557SU56</accession>
<dbReference type="GO" id="GO:0005886">
    <property type="term" value="C:plasma membrane"/>
    <property type="evidence" value="ECO:0007669"/>
    <property type="project" value="TreeGrafter"/>
</dbReference>
<dbReference type="GO" id="GO:0015677">
    <property type="term" value="P:copper ion import"/>
    <property type="evidence" value="ECO:0007669"/>
    <property type="project" value="TreeGrafter"/>
</dbReference>
<evidence type="ECO:0000259" key="2">
    <source>
        <dbReference type="Pfam" id="PF03807"/>
    </source>
</evidence>
<dbReference type="RefSeq" id="WP_144731828.1">
    <property type="nucleotide sequence ID" value="NZ_ML675585.1"/>
</dbReference>
<comment type="caution">
    <text evidence="3">The sequence shown here is derived from an EMBL/GenBank/DDBJ whole genome shotgun (WGS) entry which is preliminary data.</text>
</comment>
<keyword evidence="1 3" id="KW-0560">Oxidoreductase</keyword>
<dbReference type="GO" id="GO:0008823">
    <property type="term" value="F:cupric reductase (NADH) activity"/>
    <property type="evidence" value="ECO:0007669"/>
    <property type="project" value="TreeGrafter"/>
</dbReference>
<dbReference type="NCBIfam" id="TIGR01915">
    <property type="entry name" value="npdG"/>
    <property type="match status" value="1"/>
</dbReference>
<dbReference type="GO" id="GO:0102261">
    <property type="term" value="F:8-hydroxy-5-deazaflavin:NADPH oxidoreductase activity"/>
    <property type="evidence" value="ECO:0007669"/>
    <property type="project" value="UniProtKB-EC"/>
</dbReference>
<proteinExistence type="predicted"/>
<dbReference type="EC" id="1.5.1.40" evidence="3"/>
<dbReference type="InterPro" id="IPR010185">
    <property type="entry name" value="NpdG"/>
</dbReference>
<dbReference type="InterPro" id="IPR028939">
    <property type="entry name" value="P5C_Rdtase_cat_N"/>
</dbReference>
<dbReference type="InterPro" id="IPR051267">
    <property type="entry name" value="STEAP_metalloreductase"/>
</dbReference>
<evidence type="ECO:0000256" key="1">
    <source>
        <dbReference type="ARBA" id="ARBA00023002"/>
    </source>
</evidence>
<dbReference type="GO" id="GO:0050661">
    <property type="term" value="F:NADP binding"/>
    <property type="evidence" value="ECO:0007669"/>
    <property type="project" value="InterPro"/>
</dbReference>
<dbReference type="OrthoDB" id="8635at2157"/>
<dbReference type="Proteomes" id="UP000315289">
    <property type="component" value="Unassembled WGS sequence"/>
</dbReference>
<dbReference type="GO" id="GO:0016651">
    <property type="term" value="F:oxidoreductase activity, acting on NAD(P)H"/>
    <property type="evidence" value="ECO:0007669"/>
    <property type="project" value="InterPro"/>
</dbReference>
<dbReference type="SUPFAM" id="SSF51735">
    <property type="entry name" value="NAD(P)-binding Rossmann-fold domains"/>
    <property type="match status" value="1"/>
</dbReference>
<dbReference type="GO" id="GO:0070967">
    <property type="term" value="F:coenzyme F420 binding"/>
    <property type="evidence" value="ECO:0007669"/>
    <property type="project" value="InterPro"/>
</dbReference>
<dbReference type="GO" id="GO:0052851">
    <property type="term" value="F:ferric-chelate reductase (NADPH) activity"/>
    <property type="evidence" value="ECO:0007669"/>
    <property type="project" value="TreeGrafter"/>
</dbReference>
<dbReference type="AlphaFoldDB" id="A0A557SU56"/>
<feature type="domain" description="Pyrroline-5-carboxylate reductase catalytic N-terminal" evidence="2">
    <location>
        <begin position="2"/>
        <end position="104"/>
    </location>
</feature>
<dbReference type="Gene3D" id="3.40.50.720">
    <property type="entry name" value="NAD(P)-binding Rossmann-like Domain"/>
    <property type="match status" value="1"/>
</dbReference>
<evidence type="ECO:0000313" key="3">
    <source>
        <dbReference type="EMBL" id="TVP40141.1"/>
    </source>
</evidence>
<name>A0A557SU56_9ARCH</name>
<dbReference type="EMBL" id="VOAH01000009">
    <property type="protein sequence ID" value="TVP40141.1"/>
    <property type="molecule type" value="Genomic_DNA"/>
</dbReference>
<dbReference type="InterPro" id="IPR036291">
    <property type="entry name" value="NAD(P)-bd_dom_sf"/>
</dbReference>
<reference evidence="3 4" key="1">
    <citation type="journal article" date="2019" name="Front. Microbiol.">
        <title>Ammonia Oxidation by the Arctic Terrestrial Thaumarchaeote Candidatus Nitrosocosmicus arcticus Is Stimulated by Increasing Temperatures.</title>
        <authorList>
            <person name="Alves R.J.E."/>
            <person name="Kerou M."/>
            <person name="Zappe A."/>
            <person name="Bittner R."/>
            <person name="Abby S.S."/>
            <person name="Schmidt H.A."/>
            <person name="Pfeifer K."/>
            <person name="Schleper C."/>
        </authorList>
    </citation>
    <scope>NUCLEOTIDE SEQUENCE [LARGE SCALE GENOMIC DNA]</scope>
    <source>
        <strain evidence="3 4">Kfb</strain>
    </source>
</reference>
<dbReference type="PANTHER" id="PTHR14239">
    <property type="entry name" value="DUDULIN-RELATED"/>
    <property type="match status" value="1"/>
</dbReference>
<keyword evidence="4" id="KW-1185">Reference proteome</keyword>
<dbReference type="Pfam" id="PF03807">
    <property type="entry name" value="F420_oxidored"/>
    <property type="match status" value="1"/>
</dbReference>
<evidence type="ECO:0000313" key="4">
    <source>
        <dbReference type="Proteomes" id="UP000315289"/>
    </source>
</evidence>
<dbReference type="GO" id="GO:0006740">
    <property type="term" value="P:NADPH regeneration"/>
    <property type="evidence" value="ECO:0007669"/>
    <property type="project" value="InterPro"/>
</dbReference>
<protein>
    <submittedName>
        <fullName evidence="3">8-hydroxy-5-deazaflavin:NADPH oxidoreductase</fullName>
        <ecNumber evidence="3">1.5.1.40</ecNumber>
    </submittedName>
</protein>
<gene>
    <name evidence="3" type="ORF">NARC_90047</name>
</gene>
<sequence>MKVGIIGGTGGMGEGFALRWCANHEIILGSRDKQKAQTVSENHIKNIKNSKYAEKVKGTIRGSDNLAVAKESDILILSIPYENIQSTCLDIANIIDEKCIVVSPIVPMSRNQDGFYYIPFQEGKKSAGTMVAENLPKCNKIVSAFHTISEIKLKDTESALNADTFICTDNKESLAIISNLVSEIDGLRPIYLGPLSLSYQAEVMTPMILNASKQNKLKHPGIKLV</sequence>
<organism evidence="3 4">
    <name type="scientific">Candidatus Nitrosocosmicus arcticus</name>
    <dbReference type="NCBI Taxonomy" id="2035267"/>
    <lineage>
        <taxon>Archaea</taxon>
        <taxon>Nitrososphaerota</taxon>
        <taxon>Nitrososphaeria</taxon>
        <taxon>Nitrososphaerales</taxon>
        <taxon>Nitrososphaeraceae</taxon>
        <taxon>Candidatus Nitrosocosmicus</taxon>
    </lineage>
</organism>
<dbReference type="PANTHER" id="PTHR14239:SF0">
    <property type="entry name" value="F420-DEPENDENT NADP REDUCTASE"/>
    <property type="match status" value="1"/>
</dbReference>